<dbReference type="InterPro" id="IPR010172">
    <property type="entry name" value="CRISPR-assoc_prot_TM1791"/>
</dbReference>
<evidence type="ECO:0000259" key="4">
    <source>
        <dbReference type="Pfam" id="PF03787"/>
    </source>
</evidence>
<feature type="region of interest" description="Disordered" evidence="3">
    <location>
        <begin position="1"/>
        <end position="121"/>
    </location>
</feature>
<comment type="caution">
    <text evidence="5">The sequence shown here is derived from an EMBL/GenBank/DDBJ whole genome shotgun (WGS) entry which is preliminary data.</text>
</comment>
<organism evidence="5 6">
    <name type="scientific">Salinactinospora qingdaonensis</name>
    <dbReference type="NCBI Taxonomy" id="702744"/>
    <lineage>
        <taxon>Bacteria</taxon>
        <taxon>Bacillati</taxon>
        <taxon>Actinomycetota</taxon>
        <taxon>Actinomycetes</taxon>
        <taxon>Streptosporangiales</taxon>
        <taxon>Nocardiopsidaceae</taxon>
        <taxon>Salinactinospora</taxon>
    </lineage>
</organism>
<reference evidence="6" key="1">
    <citation type="journal article" date="2019" name="Int. J. Syst. Evol. Microbiol.">
        <title>The Global Catalogue of Microorganisms (GCM) 10K type strain sequencing project: providing services to taxonomists for standard genome sequencing and annotation.</title>
        <authorList>
            <consortium name="The Broad Institute Genomics Platform"/>
            <consortium name="The Broad Institute Genome Sequencing Center for Infectious Disease"/>
            <person name="Wu L."/>
            <person name="Ma J."/>
        </authorList>
    </citation>
    <scope>NUCLEOTIDE SEQUENCE [LARGE SCALE GENOMIC DNA]</scope>
    <source>
        <strain evidence="6">JCM 17137</strain>
    </source>
</reference>
<evidence type="ECO:0000256" key="2">
    <source>
        <dbReference type="ARBA" id="ARBA00093789"/>
    </source>
</evidence>
<dbReference type="Pfam" id="PF03787">
    <property type="entry name" value="RAMPs"/>
    <property type="match status" value="1"/>
</dbReference>
<keyword evidence="1" id="KW-0051">Antiviral defense</keyword>
<dbReference type="PANTHER" id="PTHR39965">
    <property type="entry name" value="CRISPR SYSTEM CMR SUBUNIT CMR6"/>
    <property type="match status" value="1"/>
</dbReference>
<comment type="subunit">
    <text evidence="2">Part of the Csm effector complex that includes Cas10, Csm2, Csm3, Csm4 and Csm5.</text>
</comment>
<proteinExistence type="predicted"/>
<feature type="compositionally biased region" description="Acidic residues" evidence="3">
    <location>
        <begin position="79"/>
        <end position="98"/>
    </location>
</feature>
<evidence type="ECO:0000256" key="3">
    <source>
        <dbReference type="SAM" id="MobiDB-lite"/>
    </source>
</evidence>
<accession>A0ABP7F7C9</accession>
<keyword evidence="6" id="KW-1185">Reference proteome</keyword>
<dbReference type="NCBIfam" id="TIGR01898">
    <property type="entry name" value="cas_TM1791_cmr6"/>
    <property type="match status" value="1"/>
</dbReference>
<sequence>MAARRRPGGGHGGHEFGLSLHGTLGWPHIPGSTLKGAAAAWARRQQKPAERRAAVFGGVAATPGRPDDKPDPVPATGEVEGDELDAEAPADPGDDSDPDAAGTTPGTVRFLDALPKPNAAPKDRLQVHSDVITPHHSAYHTQEQPQAPGEHEQPRPLPFLSLSGVFVADLVGDDPDTTETAAAWLAEACDDHGIGARTSAGYGYLTATDNVDWTIR</sequence>
<dbReference type="InterPro" id="IPR005537">
    <property type="entry name" value="RAMP_III_fam"/>
</dbReference>
<dbReference type="Proteomes" id="UP001500908">
    <property type="component" value="Unassembled WGS sequence"/>
</dbReference>
<dbReference type="PANTHER" id="PTHR39965:SF1">
    <property type="entry name" value="CRISPR SYSTEM CMR SUBUNIT CMR6"/>
    <property type="match status" value="1"/>
</dbReference>
<protein>
    <recommendedName>
        <fullName evidence="4">CRISPR type III-associated protein domain-containing protein</fullName>
    </recommendedName>
</protein>
<dbReference type="EMBL" id="BAABDD010000004">
    <property type="protein sequence ID" value="GAA3732362.1"/>
    <property type="molecule type" value="Genomic_DNA"/>
</dbReference>
<evidence type="ECO:0000313" key="5">
    <source>
        <dbReference type="EMBL" id="GAA3732362.1"/>
    </source>
</evidence>
<evidence type="ECO:0000256" key="1">
    <source>
        <dbReference type="ARBA" id="ARBA00023118"/>
    </source>
</evidence>
<feature type="domain" description="CRISPR type III-associated protein" evidence="4">
    <location>
        <begin position="13"/>
        <end position="205"/>
    </location>
</feature>
<name>A0ABP7F7C9_9ACTN</name>
<gene>
    <name evidence="5" type="ORF">GCM10022402_11190</name>
</gene>
<evidence type="ECO:0000313" key="6">
    <source>
        <dbReference type="Proteomes" id="UP001500908"/>
    </source>
</evidence>